<protein>
    <submittedName>
        <fullName evidence="2">Uncharacterized protein</fullName>
    </submittedName>
</protein>
<evidence type="ECO:0000313" key="3">
    <source>
        <dbReference type="Proteomes" id="UP001190700"/>
    </source>
</evidence>
<gene>
    <name evidence="2" type="ORF">CYMTET_18346</name>
</gene>
<feature type="compositionally biased region" description="Polar residues" evidence="1">
    <location>
        <begin position="159"/>
        <end position="171"/>
    </location>
</feature>
<organism evidence="2 3">
    <name type="scientific">Cymbomonas tetramitiformis</name>
    <dbReference type="NCBI Taxonomy" id="36881"/>
    <lineage>
        <taxon>Eukaryota</taxon>
        <taxon>Viridiplantae</taxon>
        <taxon>Chlorophyta</taxon>
        <taxon>Pyramimonadophyceae</taxon>
        <taxon>Pyramimonadales</taxon>
        <taxon>Pyramimonadaceae</taxon>
        <taxon>Cymbomonas</taxon>
    </lineage>
</organism>
<comment type="caution">
    <text evidence="2">The sequence shown here is derived from an EMBL/GenBank/DDBJ whole genome shotgun (WGS) entry which is preliminary data.</text>
</comment>
<keyword evidence="3" id="KW-1185">Reference proteome</keyword>
<feature type="region of interest" description="Disordered" evidence="1">
    <location>
        <begin position="118"/>
        <end position="194"/>
    </location>
</feature>
<feature type="compositionally biased region" description="Low complexity" evidence="1">
    <location>
        <begin position="172"/>
        <end position="194"/>
    </location>
</feature>
<accession>A0AAE0L5Z8</accession>
<dbReference type="AlphaFoldDB" id="A0AAE0L5Z8"/>
<evidence type="ECO:0000313" key="2">
    <source>
        <dbReference type="EMBL" id="KAK3273406.1"/>
    </source>
</evidence>
<proteinExistence type="predicted"/>
<reference evidence="2 3" key="1">
    <citation type="journal article" date="2015" name="Genome Biol. Evol.">
        <title>Comparative Genomics of a Bacterivorous Green Alga Reveals Evolutionary Causalities and Consequences of Phago-Mixotrophic Mode of Nutrition.</title>
        <authorList>
            <person name="Burns J.A."/>
            <person name="Paasch A."/>
            <person name="Narechania A."/>
            <person name="Kim E."/>
        </authorList>
    </citation>
    <scope>NUCLEOTIDE SEQUENCE [LARGE SCALE GENOMIC DNA]</scope>
    <source>
        <strain evidence="2 3">PLY_AMNH</strain>
    </source>
</reference>
<dbReference type="EMBL" id="LGRX02008496">
    <property type="protein sequence ID" value="KAK3273406.1"/>
    <property type="molecule type" value="Genomic_DNA"/>
</dbReference>
<dbReference type="Proteomes" id="UP001190700">
    <property type="component" value="Unassembled WGS sequence"/>
</dbReference>
<sequence length="194" mass="19839">PPPPAWELGDFLVYDTGDPNTTCLEIPLTDSAVFLEMQADNTGSITLWGTATGTATGTSLTWSNDSFTYPSALPELCGWTSGAWSMTGSVEFQSTNAGMLNSLSGTLTVYLSPPPPPVTLYPSATPTTQAPTGSPTDSPTKAPTASPITALPTGAPTDKTGSPSATPTTQEPTTLVPSSSPTMSPSSSPTTRPP</sequence>
<feature type="compositionally biased region" description="Polar residues" evidence="1">
    <location>
        <begin position="127"/>
        <end position="147"/>
    </location>
</feature>
<name>A0AAE0L5Z8_9CHLO</name>
<feature type="non-terminal residue" evidence="2">
    <location>
        <position position="1"/>
    </location>
</feature>
<evidence type="ECO:0000256" key="1">
    <source>
        <dbReference type="SAM" id="MobiDB-lite"/>
    </source>
</evidence>